<dbReference type="EMBL" id="JAIVFP010000001">
    <property type="protein sequence ID" value="MCI4682204.1"/>
    <property type="molecule type" value="Genomic_DNA"/>
</dbReference>
<comment type="caution">
    <text evidence="2">The sequence shown here is derived from an EMBL/GenBank/DDBJ whole genome shotgun (WGS) entry which is preliminary data.</text>
</comment>
<evidence type="ECO:0000313" key="2">
    <source>
        <dbReference type="EMBL" id="MCI4682204.1"/>
    </source>
</evidence>
<dbReference type="RefSeq" id="WP_243066232.1">
    <property type="nucleotide sequence ID" value="NZ_JAIVFK010000014.1"/>
</dbReference>
<sequence length="151" mass="17137">MNQSTGLANDYLNVFNEILLLLEFLPTMPEMTDEALAWQPRSYREYFLQSPLPGAREAVRRYERLDPALRESFESILKRLNEIALEAQRTVAVEMNGPNFPESIAEPCETTAAAMRAGLAYVARLINEGPSDECREKKTTKSTNERKQSHG</sequence>
<feature type="compositionally biased region" description="Basic and acidic residues" evidence="1">
    <location>
        <begin position="132"/>
        <end position="151"/>
    </location>
</feature>
<reference evidence="2" key="1">
    <citation type="journal article" date="2022" name="ISME J.">
        <title>Identification of active gaseous-alkane degraders at natural gas seeps.</title>
        <authorList>
            <person name="Farhan Ul Haque M."/>
            <person name="Hernandez M."/>
            <person name="Crombie A.T."/>
            <person name="Murrell J.C."/>
        </authorList>
    </citation>
    <scope>NUCLEOTIDE SEQUENCE</scope>
    <source>
        <strain evidence="2">PC2</strain>
    </source>
</reference>
<name>A0ABS9Z3J2_9HYPH</name>
<keyword evidence="3" id="KW-1185">Reference proteome</keyword>
<evidence type="ECO:0000256" key="1">
    <source>
        <dbReference type="SAM" id="MobiDB-lite"/>
    </source>
</evidence>
<accession>A0ABS9Z3J2</accession>
<organism evidence="2 3">
    <name type="scientific">Candidatus Rhodoblastus alkanivorans</name>
    <dbReference type="NCBI Taxonomy" id="2954117"/>
    <lineage>
        <taxon>Bacteria</taxon>
        <taxon>Pseudomonadati</taxon>
        <taxon>Pseudomonadota</taxon>
        <taxon>Alphaproteobacteria</taxon>
        <taxon>Hyphomicrobiales</taxon>
        <taxon>Rhodoblastaceae</taxon>
        <taxon>Rhodoblastus</taxon>
    </lineage>
</organism>
<gene>
    <name evidence="2" type="ORF">K2U94_05400</name>
</gene>
<proteinExistence type="predicted"/>
<evidence type="ECO:0000313" key="3">
    <source>
        <dbReference type="Proteomes" id="UP001139104"/>
    </source>
</evidence>
<evidence type="ECO:0008006" key="4">
    <source>
        <dbReference type="Google" id="ProtNLM"/>
    </source>
</evidence>
<feature type="region of interest" description="Disordered" evidence="1">
    <location>
        <begin position="130"/>
        <end position="151"/>
    </location>
</feature>
<protein>
    <recommendedName>
        <fullName evidence="4">Transposase</fullName>
    </recommendedName>
</protein>
<dbReference type="Proteomes" id="UP001139104">
    <property type="component" value="Unassembled WGS sequence"/>
</dbReference>